<organism evidence="2">
    <name type="scientific">Anopheles sinensis</name>
    <name type="common">Mosquito</name>
    <dbReference type="NCBI Taxonomy" id="74873"/>
    <lineage>
        <taxon>Eukaryota</taxon>
        <taxon>Metazoa</taxon>
        <taxon>Ecdysozoa</taxon>
        <taxon>Arthropoda</taxon>
        <taxon>Hexapoda</taxon>
        <taxon>Insecta</taxon>
        <taxon>Pterygota</taxon>
        <taxon>Neoptera</taxon>
        <taxon>Endopterygota</taxon>
        <taxon>Diptera</taxon>
        <taxon>Nematocera</taxon>
        <taxon>Culicoidea</taxon>
        <taxon>Culicidae</taxon>
        <taxon>Anophelinae</taxon>
        <taxon>Anopheles</taxon>
    </lineage>
</organism>
<protein>
    <submittedName>
        <fullName evidence="2 3">Preprotein translocase subunit SecD</fullName>
    </submittedName>
</protein>
<dbReference type="EMBL" id="ATLV01018370">
    <property type="status" value="NOT_ANNOTATED_CDS"/>
    <property type="molecule type" value="Genomic_DNA"/>
</dbReference>
<evidence type="ECO:0000313" key="4">
    <source>
        <dbReference type="Proteomes" id="UP000030765"/>
    </source>
</evidence>
<keyword evidence="4" id="KW-1185">Reference proteome</keyword>
<reference evidence="3" key="2">
    <citation type="submission" date="2020-05" db="UniProtKB">
        <authorList>
            <consortium name="EnsemblMetazoa"/>
        </authorList>
    </citation>
    <scope>IDENTIFICATION</scope>
</reference>
<feature type="region of interest" description="Disordered" evidence="1">
    <location>
        <begin position="193"/>
        <end position="227"/>
    </location>
</feature>
<reference evidence="2 4" key="1">
    <citation type="journal article" date="2014" name="BMC Genomics">
        <title>Genome sequence of Anopheles sinensis provides insight into genetics basis of mosquito competence for malaria parasites.</title>
        <authorList>
            <person name="Zhou D."/>
            <person name="Zhang D."/>
            <person name="Ding G."/>
            <person name="Shi L."/>
            <person name="Hou Q."/>
            <person name="Ye Y."/>
            <person name="Xu Y."/>
            <person name="Zhou H."/>
            <person name="Xiong C."/>
            <person name="Li S."/>
            <person name="Yu J."/>
            <person name="Hong S."/>
            <person name="Yu X."/>
            <person name="Zou P."/>
            <person name="Chen C."/>
            <person name="Chang X."/>
            <person name="Wang W."/>
            <person name="Lv Y."/>
            <person name="Sun Y."/>
            <person name="Ma L."/>
            <person name="Shen B."/>
            <person name="Zhu C."/>
        </authorList>
    </citation>
    <scope>NUCLEOTIDE SEQUENCE [LARGE SCALE GENOMIC DNA]</scope>
</reference>
<dbReference type="EnsemblMetazoa" id="ASIC010708-RA">
    <property type="protein sequence ID" value="ASIC010708-PA"/>
    <property type="gene ID" value="ASIC010708"/>
</dbReference>
<dbReference type="VEuPathDB" id="VectorBase:ASIC010708"/>
<dbReference type="EMBL" id="KE525231">
    <property type="protein sequence ID" value="KFB43034.1"/>
    <property type="molecule type" value="Genomic_DNA"/>
</dbReference>
<name>A0A084VYJ0_ANOSI</name>
<proteinExistence type="predicted"/>
<dbReference type="AlphaFoldDB" id="A0A084VYJ0"/>
<evidence type="ECO:0000256" key="1">
    <source>
        <dbReference type="SAM" id="MobiDB-lite"/>
    </source>
</evidence>
<accession>A0A084VYJ0</accession>
<gene>
    <name evidence="2" type="ORF">ZHAS_00010708</name>
</gene>
<evidence type="ECO:0000313" key="2">
    <source>
        <dbReference type="EMBL" id="KFB43034.1"/>
    </source>
</evidence>
<dbReference type="Proteomes" id="UP000030765">
    <property type="component" value="Unassembled WGS sequence"/>
</dbReference>
<feature type="compositionally biased region" description="Pro residues" evidence="1">
    <location>
        <begin position="216"/>
        <end position="227"/>
    </location>
</feature>
<sequence>MKSSRRKGRIRGRIPRSEDDSLRFHSNRVCQLTFDSLDPPSPPPPVPVHLIAASQSQKSCSSKGETVERRRWRMEAESGYNGDSYPRVEWRMSSQTGSARLCGKFPCHLLPPFRYVFRQYGSQQQPSHATVSQINLHHHRVQDKLCFSGRRCLSLEGRTRPGACLKERNAGCLCDDDSIRPLLSSSSSSSWLAQIFQPPDRQHEHEQTEQTNATGPSPPPTPFPREA</sequence>
<evidence type="ECO:0000313" key="3">
    <source>
        <dbReference type="EnsemblMetazoa" id="ASIC010708-PA"/>
    </source>
</evidence>